<dbReference type="Proteomes" id="UP000064007">
    <property type="component" value="Chromosome 1"/>
</dbReference>
<dbReference type="InterPro" id="IPR000086">
    <property type="entry name" value="NUDIX_hydrolase_dom"/>
</dbReference>
<dbReference type="Gene3D" id="3.90.79.10">
    <property type="entry name" value="Nucleoside Triphosphate Pyrophosphohydrolase"/>
    <property type="match status" value="1"/>
</dbReference>
<evidence type="ECO:0000256" key="2">
    <source>
        <dbReference type="PIRSR" id="PIRSR603564-1"/>
    </source>
</evidence>
<evidence type="ECO:0000256" key="3">
    <source>
        <dbReference type="PIRSR" id="PIRSR603564-2"/>
    </source>
</evidence>
<feature type="binding site" evidence="2">
    <location>
        <position position="4"/>
    </location>
    <ligand>
        <name>substrate</name>
    </ligand>
</feature>
<evidence type="ECO:0000313" key="5">
    <source>
        <dbReference type="EMBL" id="CEZ20207.1"/>
    </source>
</evidence>
<dbReference type="InterPro" id="IPR020084">
    <property type="entry name" value="NUDIX_hydrolase_CS"/>
</dbReference>
<dbReference type="NCBIfam" id="NF006961">
    <property type="entry name" value="PRK09438.1"/>
    <property type="match status" value="1"/>
</dbReference>
<reference evidence="6" key="1">
    <citation type="submission" date="2014-12" db="EMBL/GenBank/DDBJ databases">
        <authorList>
            <person name="Salcher M.M."/>
        </authorList>
    </citation>
    <scope>NUCLEOTIDE SEQUENCE [LARGE SCALE GENOMIC DNA]</scope>
    <source>
        <strain evidence="6">MMS-10A-171</strain>
    </source>
</reference>
<evidence type="ECO:0000259" key="4">
    <source>
        <dbReference type="PROSITE" id="PS51462"/>
    </source>
</evidence>
<keyword evidence="6" id="KW-1185">Reference proteome</keyword>
<name>A0A0D6EX38_9PROT</name>
<accession>A0A0D6EX38</accession>
<dbReference type="OrthoDB" id="7066556at2"/>
<feature type="binding site" evidence="3">
    <location>
        <position position="111"/>
    </location>
    <ligand>
        <name>Mg(2+)</name>
        <dbReference type="ChEBI" id="CHEBI:18420"/>
    </ligand>
</feature>
<dbReference type="KEGG" id="mbat:BN1208_1327"/>
<dbReference type="CDD" id="cd04664">
    <property type="entry name" value="NUDIX_DHNTPase_like"/>
    <property type="match status" value="1"/>
</dbReference>
<dbReference type="SUPFAM" id="SSF55811">
    <property type="entry name" value="Nudix"/>
    <property type="match status" value="1"/>
</dbReference>
<keyword evidence="3" id="KW-0479">Metal-binding</keyword>
<dbReference type="GO" id="GO:0008828">
    <property type="term" value="F:dATP diphosphatase activity"/>
    <property type="evidence" value="ECO:0007669"/>
    <property type="project" value="InterPro"/>
</dbReference>
<evidence type="ECO:0000256" key="1">
    <source>
        <dbReference type="ARBA" id="ARBA00022801"/>
    </source>
</evidence>
<dbReference type="PANTHER" id="PTHR43736:SF1">
    <property type="entry name" value="DIHYDRONEOPTERIN TRIPHOSPHATE DIPHOSPHATASE"/>
    <property type="match status" value="1"/>
</dbReference>
<dbReference type="HOGENOM" id="CLU_128620_0_0_4"/>
<sequence>MSFKKPISSLVLIYTEDFKVLLMERADKRAFWQSVTGSLEENETPIEAAAREVFEETGVNTNQYLLEDWHLSHVYEIYAHWRYRYAPDITHNTEHIFGLKLPSVIPIKLSEHEHVQYLWVDWKEAMDKVFSWTNVEAIKKLAEIHQLKL</sequence>
<dbReference type="Pfam" id="PF00293">
    <property type="entry name" value="NUDIX"/>
    <property type="match status" value="1"/>
</dbReference>
<dbReference type="GO" id="GO:0019177">
    <property type="term" value="F:dihydroneopterin triphosphate pyrophosphohydrolase activity"/>
    <property type="evidence" value="ECO:0007669"/>
    <property type="project" value="InterPro"/>
</dbReference>
<keyword evidence="1 5" id="KW-0378">Hydrolase</keyword>
<feature type="binding site" evidence="2">
    <location>
        <position position="131"/>
    </location>
    <ligand>
        <name>substrate</name>
    </ligand>
</feature>
<dbReference type="PRINTS" id="PR01404">
    <property type="entry name" value="NPPPHYDRLASE"/>
</dbReference>
<dbReference type="EC" id="3.6.1.-" evidence="5"/>
<dbReference type="RefSeq" id="WP_046488988.1">
    <property type="nucleotide sequence ID" value="NZ_LN827929.1"/>
</dbReference>
<evidence type="ECO:0000313" key="6">
    <source>
        <dbReference type="Proteomes" id="UP000064007"/>
    </source>
</evidence>
<dbReference type="STRING" id="1581557.BN1208_1327"/>
<dbReference type="PROSITE" id="PS00893">
    <property type="entry name" value="NUDIX_BOX"/>
    <property type="match status" value="1"/>
</dbReference>
<feature type="binding site" evidence="2">
    <location>
        <position position="25"/>
    </location>
    <ligand>
        <name>substrate</name>
    </ligand>
</feature>
<keyword evidence="3" id="KW-0460">Magnesium</keyword>
<gene>
    <name evidence="5" type="primary">nudB</name>
    <name evidence="5" type="ORF">BN1208_1327</name>
</gene>
<feature type="binding site" evidence="3">
    <location>
        <position position="56"/>
    </location>
    <ligand>
        <name>Mg(2+)</name>
        <dbReference type="ChEBI" id="CHEBI:18420"/>
    </ligand>
</feature>
<dbReference type="GO" id="GO:0046872">
    <property type="term" value="F:metal ion binding"/>
    <property type="evidence" value="ECO:0007669"/>
    <property type="project" value="UniProtKB-KW"/>
</dbReference>
<dbReference type="AlphaFoldDB" id="A0A0D6EX38"/>
<dbReference type="InterPro" id="IPR015797">
    <property type="entry name" value="NUDIX_hydrolase-like_dom_sf"/>
</dbReference>
<organism evidence="5 6">
    <name type="scientific">Candidatus Methylopumilus planktonicus</name>
    <dbReference type="NCBI Taxonomy" id="1581557"/>
    <lineage>
        <taxon>Bacteria</taxon>
        <taxon>Pseudomonadati</taxon>
        <taxon>Pseudomonadota</taxon>
        <taxon>Betaproteobacteria</taxon>
        <taxon>Nitrosomonadales</taxon>
        <taxon>Methylophilaceae</taxon>
        <taxon>Candidatus Methylopumilus</taxon>
    </lineage>
</organism>
<dbReference type="GO" id="GO:0046656">
    <property type="term" value="P:folic acid biosynthetic process"/>
    <property type="evidence" value="ECO:0007669"/>
    <property type="project" value="InterPro"/>
</dbReference>
<feature type="domain" description="Nudix hydrolase" evidence="4">
    <location>
        <begin position="4"/>
        <end position="142"/>
    </location>
</feature>
<dbReference type="PROSITE" id="PS51462">
    <property type="entry name" value="NUDIX"/>
    <property type="match status" value="1"/>
</dbReference>
<dbReference type="InterPro" id="IPR003564">
    <property type="entry name" value="DHNTPase"/>
</dbReference>
<feature type="binding site" evidence="2">
    <location>
        <position position="36"/>
    </location>
    <ligand>
        <name>substrate</name>
    </ligand>
</feature>
<dbReference type="PANTHER" id="PTHR43736">
    <property type="entry name" value="ADP-RIBOSE PYROPHOSPHATASE"/>
    <property type="match status" value="1"/>
</dbReference>
<proteinExistence type="predicted"/>
<protein>
    <submittedName>
        <fullName evidence="5">Dihydroneopterin triphosphate pyrophosphatase</fullName>
        <ecNumber evidence="5">3.6.1.-</ecNumber>
    </submittedName>
</protein>
<comment type="cofactor">
    <cofactor evidence="3">
        <name>Mg(2+)</name>
        <dbReference type="ChEBI" id="CHEBI:18420"/>
    </cofactor>
    <text evidence="3">Binds 1 Mg(2+) ion per subunit.</text>
</comment>
<feature type="binding site" evidence="3">
    <location>
        <position position="52"/>
    </location>
    <ligand>
        <name>Mg(2+)</name>
        <dbReference type="ChEBI" id="CHEBI:18420"/>
    </ligand>
</feature>
<dbReference type="EMBL" id="LN827929">
    <property type="protein sequence ID" value="CEZ20207.1"/>
    <property type="molecule type" value="Genomic_DNA"/>
</dbReference>